<reference evidence="8" key="1">
    <citation type="submission" date="2025-08" db="UniProtKB">
        <authorList>
            <consortium name="RefSeq"/>
        </authorList>
    </citation>
    <scope>IDENTIFICATION</scope>
    <source>
        <tissue evidence="8">Total insect</tissue>
    </source>
</reference>
<dbReference type="Pfam" id="PF00254">
    <property type="entry name" value="FKBP_C"/>
    <property type="match status" value="1"/>
</dbReference>
<dbReference type="PROSITE" id="PS50059">
    <property type="entry name" value="FKBP_PPIASE"/>
    <property type="match status" value="1"/>
</dbReference>
<keyword evidence="3" id="KW-0802">TPR repeat</keyword>
<accession>A0A6P9A368</accession>
<dbReference type="CTD" id="45360"/>
<dbReference type="PANTHER" id="PTHR46674">
    <property type="entry name" value="INACTIVE PEPTIDYL-PROLYL CIS-TRANS ISOMERASE FKBP6"/>
    <property type="match status" value="1"/>
</dbReference>
<evidence type="ECO:0000259" key="6">
    <source>
        <dbReference type="PROSITE" id="PS50059"/>
    </source>
</evidence>
<keyword evidence="4" id="KW-0697">Rotamase</keyword>
<keyword evidence="5" id="KW-0175">Coiled coil</keyword>
<dbReference type="GeneID" id="117651343"/>
<dbReference type="Proteomes" id="UP000515158">
    <property type="component" value="Unplaced"/>
</dbReference>
<dbReference type="AlphaFoldDB" id="A0A6P9A368"/>
<dbReference type="Gene3D" id="1.25.40.10">
    <property type="entry name" value="Tetratricopeptide repeat domain"/>
    <property type="match status" value="1"/>
</dbReference>
<dbReference type="EC" id="5.2.1.8" evidence="4"/>
<dbReference type="InterPro" id="IPR046357">
    <property type="entry name" value="PPIase_dom_sf"/>
</dbReference>
<feature type="domain" description="PPIase FKBP-type" evidence="6">
    <location>
        <begin position="110"/>
        <end position="199"/>
    </location>
</feature>
<proteinExistence type="inferred from homology"/>
<dbReference type="GO" id="GO:0003755">
    <property type="term" value="F:peptidyl-prolyl cis-trans isomerase activity"/>
    <property type="evidence" value="ECO:0007669"/>
    <property type="project" value="UniProtKB-KW"/>
</dbReference>
<dbReference type="OrthoDB" id="8116123at2759"/>
<keyword evidence="4 8" id="KW-0413">Isomerase</keyword>
<dbReference type="FunCoup" id="A0A6P9A368">
    <property type="interactions" value="101"/>
</dbReference>
<protein>
    <recommendedName>
        <fullName evidence="4">peptidylprolyl isomerase</fullName>
        <ecNumber evidence="4">5.2.1.8</ecNumber>
    </recommendedName>
</protein>
<gene>
    <name evidence="8" type="primary">LOC117651343</name>
</gene>
<dbReference type="GO" id="GO:0005737">
    <property type="term" value="C:cytoplasm"/>
    <property type="evidence" value="ECO:0007669"/>
    <property type="project" value="TreeGrafter"/>
</dbReference>
<evidence type="ECO:0000256" key="5">
    <source>
        <dbReference type="SAM" id="Coils"/>
    </source>
</evidence>
<dbReference type="GO" id="GO:0034587">
    <property type="term" value="P:piRNA processing"/>
    <property type="evidence" value="ECO:0007669"/>
    <property type="project" value="TreeGrafter"/>
</dbReference>
<evidence type="ECO:0000256" key="2">
    <source>
        <dbReference type="ARBA" id="ARBA00022737"/>
    </source>
</evidence>
<dbReference type="GO" id="GO:0051879">
    <property type="term" value="F:Hsp90 protein binding"/>
    <property type="evidence" value="ECO:0007669"/>
    <property type="project" value="TreeGrafter"/>
</dbReference>
<organism evidence="8">
    <name type="scientific">Thrips palmi</name>
    <name type="common">Melon thrips</name>
    <dbReference type="NCBI Taxonomy" id="161013"/>
    <lineage>
        <taxon>Eukaryota</taxon>
        <taxon>Metazoa</taxon>
        <taxon>Ecdysozoa</taxon>
        <taxon>Arthropoda</taxon>
        <taxon>Hexapoda</taxon>
        <taxon>Insecta</taxon>
        <taxon>Pterygota</taxon>
        <taxon>Neoptera</taxon>
        <taxon>Paraneoptera</taxon>
        <taxon>Thysanoptera</taxon>
        <taxon>Terebrantia</taxon>
        <taxon>Thripoidea</taxon>
        <taxon>Thripidae</taxon>
        <taxon>Thrips</taxon>
    </lineage>
</organism>
<dbReference type="RefSeq" id="XP_034251186.1">
    <property type="nucleotide sequence ID" value="XM_034395295.1"/>
</dbReference>
<dbReference type="SUPFAM" id="SSF48452">
    <property type="entry name" value="TPR-like"/>
    <property type="match status" value="1"/>
</dbReference>
<evidence type="ECO:0000313" key="8">
    <source>
        <dbReference type="RefSeq" id="XP_034251186.1"/>
    </source>
</evidence>
<comment type="similarity">
    <text evidence="1">Belongs to the FKBP6 family.</text>
</comment>
<dbReference type="Gene3D" id="3.10.50.40">
    <property type="match status" value="1"/>
</dbReference>
<name>A0A6P9A368_THRPL</name>
<evidence type="ECO:0000256" key="1">
    <source>
        <dbReference type="ARBA" id="ARBA00009648"/>
    </source>
</evidence>
<dbReference type="KEGG" id="tpal:117651343"/>
<sequence>MALEPDDVRSEQKFAWEDASSIRDLMRDGGVTFSVKDQLDVGGRLDYETPEDVFDPDSLIGSANFNTLDAEDHSGMPFEAIKEKMEDVTPTGSVKKRVLRQGIGEKLPKDCLVTIHYDAYLEFNEVPYDSSTLRGKAWEFVLGNSGVLIGLDLAVATMREKEKAEFILHPSVAFGKMGCPPRIPQDAELFFVIEVIRFKIGSEAALARATELTWDTVKPAFIALNKEGISLYNECRYKESKMKLEKAKRQLEQCHLKNEAEEEEQKHYLFKVCLNLALALNKMKGSASFAPSAIMNCKQANEYKPGNAKVHLQWGIALITLGELERARDHLAIAKRKLPGDQAVSEAWEKLERKKKHEREEETLFWKRAVNPTEKPDEKQEDALSGEAAEIFKQLKEFSSNPSESSLTLPSGVTSKEREEIEMLAEKLKLNMQFRDKSILITKS</sequence>
<keyword evidence="2" id="KW-0677">Repeat</keyword>
<dbReference type="GO" id="GO:0007283">
    <property type="term" value="P:spermatogenesis"/>
    <property type="evidence" value="ECO:0007669"/>
    <property type="project" value="TreeGrafter"/>
</dbReference>
<dbReference type="InterPro" id="IPR011990">
    <property type="entry name" value="TPR-like_helical_dom_sf"/>
</dbReference>
<dbReference type="InterPro" id="IPR001179">
    <property type="entry name" value="PPIase_FKBP_dom"/>
</dbReference>
<feature type="coiled-coil region" evidence="5">
    <location>
        <begin position="237"/>
        <end position="264"/>
    </location>
</feature>
<dbReference type="SUPFAM" id="SSF54534">
    <property type="entry name" value="FKBP-like"/>
    <property type="match status" value="1"/>
</dbReference>
<dbReference type="InParanoid" id="A0A6P9A368"/>
<keyword evidence="7" id="KW-1185">Reference proteome</keyword>
<dbReference type="InterPro" id="IPR042282">
    <property type="entry name" value="FKBP6/shu"/>
</dbReference>
<dbReference type="PANTHER" id="PTHR46674:SF1">
    <property type="entry name" value="INACTIVE PEPTIDYL-PROLYL CIS-TRANS ISOMERASE FKBP6"/>
    <property type="match status" value="1"/>
</dbReference>
<comment type="catalytic activity">
    <reaction evidence="4">
        <text>[protein]-peptidylproline (omega=180) = [protein]-peptidylproline (omega=0)</text>
        <dbReference type="Rhea" id="RHEA:16237"/>
        <dbReference type="Rhea" id="RHEA-COMP:10747"/>
        <dbReference type="Rhea" id="RHEA-COMP:10748"/>
        <dbReference type="ChEBI" id="CHEBI:83833"/>
        <dbReference type="ChEBI" id="CHEBI:83834"/>
        <dbReference type="EC" id="5.2.1.8"/>
    </reaction>
</comment>
<evidence type="ECO:0000256" key="4">
    <source>
        <dbReference type="PROSITE-ProRule" id="PRU00277"/>
    </source>
</evidence>
<evidence type="ECO:0000256" key="3">
    <source>
        <dbReference type="ARBA" id="ARBA00022803"/>
    </source>
</evidence>
<evidence type="ECO:0000313" key="7">
    <source>
        <dbReference type="Proteomes" id="UP000515158"/>
    </source>
</evidence>